<evidence type="ECO:0000313" key="2">
    <source>
        <dbReference type="EMBL" id="MFD0869827.1"/>
    </source>
</evidence>
<proteinExistence type="predicted"/>
<sequence>MEASGDRYALGVIRMLLNPFDSSLDTISFFLEANRGKLLALSVILTFFFYLWYSSNKNRNVRKMRATFERTGLFVKIDRGKRTVKLFPALIRFSEKIDDEYYVFEYELRPGMALHQFEDKKKFFEAAFNAKAIVNGKGGWLEIKIHKTPYTGISSSQRTI</sequence>
<feature type="transmembrane region" description="Helical" evidence="1">
    <location>
        <begin position="38"/>
        <end position="55"/>
    </location>
</feature>
<keyword evidence="3" id="KW-1185">Reference proteome</keyword>
<evidence type="ECO:0000313" key="3">
    <source>
        <dbReference type="Proteomes" id="UP001597120"/>
    </source>
</evidence>
<dbReference type="RefSeq" id="WP_144939608.1">
    <property type="nucleotide sequence ID" value="NZ_JBHTIU010000036.1"/>
</dbReference>
<organism evidence="2 3">
    <name type="scientific">Paenibacillus residui</name>
    <dbReference type="NCBI Taxonomy" id="629724"/>
    <lineage>
        <taxon>Bacteria</taxon>
        <taxon>Bacillati</taxon>
        <taxon>Bacillota</taxon>
        <taxon>Bacilli</taxon>
        <taxon>Bacillales</taxon>
        <taxon>Paenibacillaceae</taxon>
        <taxon>Paenibacillus</taxon>
    </lineage>
</organism>
<keyword evidence="1" id="KW-0812">Transmembrane</keyword>
<dbReference type="EMBL" id="JBHTIU010000036">
    <property type="protein sequence ID" value="MFD0869827.1"/>
    <property type="molecule type" value="Genomic_DNA"/>
</dbReference>
<protein>
    <submittedName>
        <fullName evidence="2">Uncharacterized protein</fullName>
    </submittedName>
</protein>
<keyword evidence="1" id="KW-1133">Transmembrane helix</keyword>
<comment type="caution">
    <text evidence="2">The sequence shown here is derived from an EMBL/GenBank/DDBJ whole genome shotgun (WGS) entry which is preliminary data.</text>
</comment>
<reference evidence="3" key="1">
    <citation type="journal article" date="2019" name="Int. J. Syst. Evol. Microbiol.">
        <title>The Global Catalogue of Microorganisms (GCM) 10K type strain sequencing project: providing services to taxonomists for standard genome sequencing and annotation.</title>
        <authorList>
            <consortium name="The Broad Institute Genomics Platform"/>
            <consortium name="The Broad Institute Genome Sequencing Center for Infectious Disease"/>
            <person name="Wu L."/>
            <person name="Ma J."/>
        </authorList>
    </citation>
    <scope>NUCLEOTIDE SEQUENCE [LARGE SCALE GENOMIC DNA]</scope>
    <source>
        <strain evidence="3">CCUG 57263</strain>
    </source>
</reference>
<gene>
    <name evidence="2" type="ORF">ACFQ03_11750</name>
</gene>
<keyword evidence="1" id="KW-0472">Membrane</keyword>
<evidence type="ECO:0000256" key="1">
    <source>
        <dbReference type="SAM" id="Phobius"/>
    </source>
</evidence>
<dbReference type="Proteomes" id="UP001597120">
    <property type="component" value="Unassembled WGS sequence"/>
</dbReference>
<name>A0ABW3D8M1_9BACL</name>
<accession>A0ABW3D8M1</accession>